<dbReference type="InterPro" id="IPR052514">
    <property type="entry name" value="SAM-dependent_MTase"/>
</dbReference>
<keyword evidence="3" id="KW-0496">Mitochondrion</keyword>
<proteinExistence type="predicted"/>
<dbReference type="Proteomes" id="UP000039324">
    <property type="component" value="Unassembled WGS sequence"/>
</dbReference>
<evidence type="ECO:0000313" key="2">
    <source>
        <dbReference type="EMBL" id="CEO95819.1"/>
    </source>
</evidence>
<dbReference type="Gene3D" id="3.40.50.150">
    <property type="entry name" value="Vaccinia Virus protein VP39"/>
    <property type="match status" value="1"/>
</dbReference>
<dbReference type="Proteomes" id="UP000290189">
    <property type="component" value="Unassembled WGS sequence"/>
</dbReference>
<dbReference type="SUPFAM" id="SSF53335">
    <property type="entry name" value="S-adenosyl-L-methionine-dependent methyltransferases"/>
    <property type="match status" value="1"/>
</dbReference>
<accession>A0A0G4IKY3</accession>
<evidence type="ECO:0000313" key="3">
    <source>
        <dbReference type="EMBL" id="SPR00099.1"/>
    </source>
</evidence>
<dbReference type="PROSITE" id="PS51257">
    <property type="entry name" value="PROKAR_LIPOPROTEIN"/>
    <property type="match status" value="1"/>
</dbReference>
<dbReference type="InterPro" id="IPR029063">
    <property type="entry name" value="SAM-dependent_MTases_sf"/>
</dbReference>
<geneLocation type="mitochondrion" evidence="3"/>
<name>A0A0G4IKY3_PLABS</name>
<dbReference type="AlphaFoldDB" id="A0A0G4IKY3"/>
<dbReference type="NCBIfam" id="TIGR01444">
    <property type="entry name" value="fkbM_fam"/>
    <property type="match status" value="1"/>
</dbReference>
<gene>
    <name evidence="2" type="ORF">PBRA_004532</name>
    <name evidence="3" type="ORF">PLBR_LOCUS7314</name>
</gene>
<dbReference type="OrthoDB" id="2128152at2759"/>
<dbReference type="PANTHER" id="PTHR34203">
    <property type="entry name" value="METHYLTRANSFERASE, FKBM FAMILY PROTEIN"/>
    <property type="match status" value="1"/>
</dbReference>
<sequence length="393" mass="43807">MSVLVGKAKRIMPRDMLALSIMCLAAVACMLSVNLFFSSARSSPRSLYLSSLETTHQQHERSHFLQATYCQEFFPLASHGGSTYPIAKLAVDKLGERISRKPLPFRGMYVIGGGKDIVSDIIMGNGAFEVDEVQMYLKLLEQAETEGIADPLFLDVGSNIGMHTLGVAAFGYRVFAVDAMRHNAHLLRSSLCLNPSLRVTFFNKALGSKASKCILVAHQRNIGNGKLECDPNVINEFMKSPDRTYQELMYVQDLDIARLDSLLLSDVYVMKMDVEGFEEHVLNGMTNLLRNHAIHYMAMEVNSDVQSEDARQKLLWTVRKLGFVCTTNYQFQPPYFPVAQQVKDVVIPPNSWNIFCVDERRAHAAETGATVGSLGPNPAIRPFLDELDKAFSA</sequence>
<dbReference type="PANTHER" id="PTHR34203:SF13">
    <property type="entry name" value="EXPRESSED PROTEIN"/>
    <property type="match status" value="1"/>
</dbReference>
<reference evidence="3 5" key="2">
    <citation type="submission" date="2018-03" db="EMBL/GenBank/DDBJ databases">
        <authorList>
            <person name="Fogelqvist J."/>
        </authorList>
    </citation>
    <scope>NUCLEOTIDE SEQUENCE [LARGE SCALE GENOMIC DNA]</scope>
</reference>
<keyword evidence="4" id="KW-1185">Reference proteome</keyword>
<dbReference type="InterPro" id="IPR006342">
    <property type="entry name" value="FkbM_mtfrase"/>
</dbReference>
<organism evidence="2 4">
    <name type="scientific">Plasmodiophora brassicae</name>
    <name type="common">Clubroot disease agent</name>
    <dbReference type="NCBI Taxonomy" id="37360"/>
    <lineage>
        <taxon>Eukaryota</taxon>
        <taxon>Sar</taxon>
        <taxon>Rhizaria</taxon>
        <taxon>Endomyxa</taxon>
        <taxon>Phytomyxea</taxon>
        <taxon>Plasmodiophorida</taxon>
        <taxon>Plasmodiophoridae</taxon>
        <taxon>Plasmodiophora</taxon>
    </lineage>
</organism>
<dbReference type="EMBL" id="OVEO01000013">
    <property type="protein sequence ID" value="SPR00099.1"/>
    <property type="molecule type" value="Genomic_DNA"/>
</dbReference>
<evidence type="ECO:0000313" key="4">
    <source>
        <dbReference type="Proteomes" id="UP000039324"/>
    </source>
</evidence>
<dbReference type="Pfam" id="PF05050">
    <property type="entry name" value="Methyltransf_21"/>
    <property type="match status" value="1"/>
</dbReference>
<evidence type="ECO:0000259" key="1">
    <source>
        <dbReference type="Pfam" id="PF05050"/>
    </source>
</evidence>
<reference evidence="2 4" key="1">
    <citation type="submission" date="2015-02" db="EMBL/GenBank/DDBJ databases">
        <authorList>
            <person name="Chooi Y.-H."/>
        </authorList>
    </citation>
    <scope>NUCLEOTIDE SEQUENCE [LARGE SCALE GENOMIC DNA]</scope>
    <source>
        <strain evidence="2">E3</strain>
    </source>
</reference>
<evidence type="ECO:0000313" key="5">
    <source>
        <dbReference type="Proteomes" id="UP000290189"/>
    </source>
</evidence>
<feature type="domain" description="Methyltransferase FkbM" evidence="1">
    <location>
        <begin position="155"/>
        <end position="323"/>
    </location>
</feature>
<protein>
    <recommendedName>
        <fullName evidence="1">Methyltransferase FkbM domain-containing protein</fullName>
    </recommendedName>
</protein>
<dbReference type="EMBL" id="CDSF01000035">
    <property type="protein sequence ID" value="CEO95819.1"/>
    <property type="molecule type" value="Genomic_DNA"/>
</dbReference>